<keyword evidence="1" id="KW-0472">Membrane</keyword>
<feature type="transmembrane region" description="Helical" evidence="1">
    <location>
        <begin position="24"/>
        <end position="43"/>
    </location>
</feature>
<dbReference type="RefSeq" id="WP_014027286.1">
    <property type="nucleotide sequence ID" value="NC_015931.1"/>
</dbReference>
<gene>
    <name evidence="2" type="ordered locus">Pyrfu_1755</name>
</gene>
<dbReference type="EMBL" id="CP002838">
    <property type="protein sequence ID" value="AEM39609.1"/>
    <property type="molecule type" value="Genomic_DNA"/>
</dbReference>
<reference evidence="2 3" key="1">
    <citation type="journal article" date="2011" name="Stand. Genomic Sci.">
        <title>Complete genome sequence of the hyperthermophilic chemolithoautotroph Pyrolobus fumarii type strain (1A).</title>
        <authorList>
            <person name="Anderson I."/>
            <person name="Goker M."/>
            <person name="Nolan M."/>
            <person name="Lucas S."/>
            <person name="Hammon N."/>
            <person name="Deshpande S."/>
            <person name="Cheng J.F."/>
            <person name="Tapia R."/>
            <person name="Han C."/>
            <person name="Goodwin L."/>
            <person name="Pitluck S."/>
            <person name="Huntemann M."/>
            <person name="Liolios K."/>
            <person name="Ivanova N."/>
            <person name="Pagani I."/>
            <person name="Mavromatis K."/>
            <person name="Ovchinikova G."/>
            <person name="Pati A."/>
            <person name="Chen A."/>
            <person name="Palaniappan K."/>
            <person name="Land M."/>
            <person name="Hauser L."/>
            <person name="Brambilla E.M."/>
            <person name="Huber H."/>
            <person name="Yasawong M."/>
            <person name="Rohde M."/>
            <person name="Spring S."/>
            <person name="Abt B."/>
            <person name="Sikorski J."/>
            <person name="Wirth R."/>
            <person name="Detter J.C."/>
            <person name="Woyke T."/>
            <person name="Bristow J."/>
            <person name="Eisen J.A."/>
            <person name="Markowitz V."/>
            <person name="Hugenholtz P."/>
            <person name="Kyrpides N.C."/>
            <person name="Klenk H.P."/>
            <person name="Lapidus A."/>
        </authorList>
    </citation>
    <scope>NUCLEOTIDE SEQUENCE [LARGE SCALE GENOMIC DNA]</scope>
    <source>
        <strain evidence="3">DSM 11204 / 1A</strain>
    </source>
</reference>
<dbReference type="InParanoid" id="G0ECN9"/>
<dbReference type="STRING" id="694429.Pyrfu_1755"/>
<evidence type="ECO:0000256" key="1">
    <source>
        <dbReference type="SAM" id="Phobius"/>
    </source>
</evidence>
<evidence type="ECO:0000313" key="3">
    <source>
        <dbReference type="Proteomes" id="UP000001037"/>
    </source>
</evidence>
<keyword evidence="3" id="KW-1185">Reference proteome</keyword>
<dbReference type="GeneID" id="11138944"/>
<dbReference type="Proteomes" id="UP000001037">
    <property type="component" value="Chromosome"/>
</dbReference>
<name>G0ECN9_PYRF1</name>
<protein>
    <submittedName>
        <fullName evidence="2">Uncharacterized protein</fullName>
    </submittedName>
</protein>
<keyword evidence="1" id="KW-0812">Transmembrane</keyword>
<proteinExistence type="predicted"/>
<dbReference type="KEGG" id="pfm:Pyrfu_1755"/>
<organism evidence="2 3">
    <name type="scientific">Pyrolobus fumarii (strain DSM 11204 / 1A)</name>
    <dbReference type="NCBI Taxonomy" id="694429"/>
    <lineage>
        <taxon>Archaea</taxon>
        <taxon>Thermoproteota</taxon>
        <taxon>Thermoprotei</taxon>
        <taxon>Desulfurococcales</taxon>
        <taxon>Pyrodictiaceae</taxon>
        <taxon>Pyrolobus</taxon>
    </lineage>
</organism>
<keyword evidence="1" id="KW-1133">Transmembrane helix</keyword>
<evidence type="ECO:0000313" key="2">
    <source>
        <dbReference type="EMBL" id="AEM39609.1"/>
    </source>
</evidence>
<dbReference type="AlphaFoldDB" id="G0ECN9"/>
<accession>G0ECN9</accession>
<sequence length="145" mass="16139">MDVSGREIAEYLRELMREFRRNPLINASNVFYAGMVIAVLGMIKDSPYLKIIGDILSDSTDKIRNLIVAKYSVLGTLGEFQAAYTKLAEATVEEIYRLVNVVADIIEEGDARDARLADVLNKLYDLLVVKLPVMGVSVTIEAPEE</sequence>
<dbReference type="HOGENOM" id="CLU_1782557_0_0_2"/>